<dbReference type="KEGG" id="rcr:NCTC10994_00545"/>
<name>A0A2X4U3C5_9NOCA</name>
<evidence type="ECO:0000256" key="1">
    <source>
        <dbReference type="SAM" id="MobiDB-lite"/>
    </source>
</evidence>
<sequence>MGMLSRVIKGGIAVKAIQMIKREASKPQNQRKAREFAARVREQRRSR</sequence>
<dbReference type="RefSeq" id="WP_169848795.1">
    <property type="nucleotide sequence ID" value="NZ_JAFBBL010000001.1"/>
</dbReference>
<gene>
    <name evidence="2" type="ORF">NCTC10994_00545</name>
</gene>
<dbReference type="Proteomes" id="UP000249091">
    <property type="component" value="Chromosome 1"/>
</dbReference>
<feature type="region of interest" description="Disordered" evidence="1">
    <location>
        <begin position="23"/>
        <end position="47"/>
    </location>
</feature>
<feature type="compositionally biased region" description="Basic and acidic residues" evidence="1">
    <location>
        <begin position="32"/>
        <end position="47"/>
    </location>
</feature>
<dbReference type="AlphaFoldDB" id="A0A2X4U3C5"/>
<evidence type="ECO:0000313" key="2">
    <source>
        <dbReference type="EMBL" id="SQI28792.1"/>
    </source>
</evidence>
<keyword evidence="3" id="KW-1185">Reference proteome</keyword>
<protein>
    <submittedName>
        <fullName evidence="2">Uncharacterized protein</fullName>
    </submittedName>
</protein>
<proteinExistence type="predicted"/>
<dbReference type="STRING" id="1219011.GCA_001895045_00265"/>
<reference evidence="2 3" key="1">
    <citation type="submission" date="2018-06" db="EMBL/GenBank/DDBJ databases">
        <authorList>
            <consortium name="Pathogen Informatics"/>
            <person name="Doyle S."/>
        </authorList>
    </citation>
    <scope>NUCLEOTIDE SEQUENCE [LARGE SCALE GENOMIC DNA]</scope>
    <source>
        <strain evidence="2 3">NCTC10994</strain>
    </source>
</reference>
<accession>A0A2X4U3C5</accession>
<organism evidence="2 3">
    <name type="scientific">Rhodococcus coprophilus</name>
    <dbReference type="NCBI Taxonomy" id="38310"/>
    <lineage>
        <taxon>Bacteria</taxon>
        <taxon>Bacillati</taxon>
        <taxon>Actinomycetota</taxon>
        <taxon>Actinomycetes</taxon>
        <taxon>Mycobacteriales</taxon>
        <taxon>Nocardiaceae</taxon>
        <taxon>Rhodococcus</taxon>
    </lineage>
</organism>
<evidence type="ECO:0000313" key="3">
    <source>
        <dbReference type="Proteomes" id="UP000249091"/>
    </source>
</evidence>
<dbReference type="EMBL" id="LS483468">
    <property type="protein sequence ID" value="SQI28792.1"/>
    <property type="molecule type" value="Genomic_DNA"/>
</dbReference>